<evidence type="ECO:0008006" key="3">
    <source>
        <dbReference type="Google" id="ProtNLM"/>
    </source>
</evidence>
<evidence type="ECO:0000313" key="1">
    <source>
        <dbReference type="EMBL" id="CAF1148034.1"/>
    </source>
</evidence>
<organism evidence="1 2">
    <name type="scientific">Brachionus calyciflorus</name>
    <dbReference type="NCBI Taxonomy" id="104777"/>
    <lineage>
        <taxon>Eukaryota</taxon>
        <taxon>Metazoa</taxon>
        <taxon>Spiralia</taxon>
        <taxon>Gnathifera</taxon>
        <taxon>Rotifera</taxon>
        <taxon>Eurotatoria</taxon>
        <taxon>Monogononta</taxon>
        <taxon>Pseudotrocha</taxon>
        <taxon>Ploima</taxon>
        <taxon>Brachionidae</taxon>
        <taxon>Brachionus</taxon>
    </lineage>
</organism>
<dbReference type="InterPro" id="IPR036397">
    <property type="entry name" value="RNaseH_sf"/>
</dbReference>
<protein>
    <recommendedName>
        <fullName evidence="3">Transposase</fullName>
    </recommendedName>
</protein>
<gene>
    <name evidence="1" type="ORF">OXX778_LOCUS23175</name>
</gene>
<dbReference type="AlphaFoldDB" id="A0A814SH56"/>
<proteinExistence type="predicted"/>
<dbReference type="SUPFAM" id="SSF46689">
    <property type="entry name" value="Homeodomain-like"/>
    <property type="match status" value="1"/>
</dbReference>
<name>A0A814SH56_9BILA</name>
<sequence>MGKPTPNILRELAISYFKLGKSNNEIFEILARKVSLRTVCRWMKDFRDHGKTQHFLPTGRPNQVYNHFTRKTVKRLVKNFSQRQIRSSSYVFGREDIYYKWRTKQTKPKGICYLEKRGRCLRGAIYKKKNPLSVMVWMGITKYGLTKPYFVKENETINSHFYKDRILPFAKREGNRLCGTNKWVFQQDGATPHTAKISQN</sequence>
<accession>A0A814SH56</accession>
<dbReference type="OrthoDB" id="10006939at2759"/>
<evidence type="ECO:0000313" key="2">
    <source>
        <dbReference type="Proteomes" id="UP000663879"/>
    </source>
</evidence>
<reference evidence="1" key="1">
    <citation type="submission" date="2021-02" db="EMBL/GenBank/DDBJ databases">
        <authorList>
            <person name="Nowell W R."/>
        </authorList>
    </citation>
    <scope>NUCLEOTIDE SEQUENCE</scope>
    <source>
        <strain evidence="1">Ploen Becks lab</strain>
    </source>
</reference>
<dbReference type="GO" id="GO:0003676">
    <property type="term" value="F:nucleic acid binding"/>
    <property type="evidence" value="ECO:0007669"/>
    <property type="project" value="InterPro"/>
</dbReference>
<dbReference type="Proteomes" id="UP000663879">
    <property type="component" value="Unassembled WGS sequence"/>
</dbReference>
<dbReference type="EMBL" id="CAJNOC010011444">
    <property type="protein sequence ID" value="CAF1148034.1"/>
    <property type="molecule type" value="Genomic_DNA"/>
</dbReference>
<comment type="caution">
    <text evidence="1">The sequence shown here is derived from an EMBL/GenBank/DDBJ whole genome shotgun (WGS) entry which is preliminary data.</text>
</comment>
<dbReference type="InterPro" id="IPR009057">
    <property type="entry name" value="Homeodomain-like_sf"/>
</dbReference>
<keyword evidence="2" id="KW-1185">Reference proteome</keyword>
<dbReference type="Gene3D" id="3.30.420.10">
    <property type="entry name" value="Ribonuclease H-like superfamily/Ribonuclease H"/>
    <property type="match status" value="1"/>
</dbReference>